<dbReference type="Gene3D" id="3.40.50.450">
    <property type="match status" value="1"/>
</dbReference>
<dbReference type="SUPFAM" id="SSF52309">
    <property type="entry name" value="N-(deoxy)ribosyltransferase-like"/>
    <property type="match status" value="1"/>
</dbReference>
<dbReference type="InterPro" id="IPR008949">
    <property type="entry name" value="Isoprenoid_synthase_dom_sf"/>
</dbReference>
<name>A0A420ZC07_UNCK3</name>
<accession>A0A420ZC07</accession>
<evidence type="ECO:0000313" key="2">
    <source>
        <dbReference type="Proteomes" id="UP000281261"/>
    </source>
</evidence>
<dbReference type="GO" id="GO:0004659">
    <property type="term" value="F:prenyltransferase activity"/>
    <property type="evidence" value="ECO:0007669"/>
    <property type="project" value="InterPro"/>
</dbReference>
<dbReference type="Gene3D" id="1.10.600.10">
    <property type="entry name" value="Farnesyl Diphosphate Synthase"/>
    <property type="match status" value="1"/>
</dbReference>
<dbReference type="EMBL" id="QMNG01000024">
    <property type="protein sequence ID" value="RLC36854.1"/>
    <property type="molecule type" value="Genomic_DNA"/>
</dbReference>
<dbReference type="InterPro" id="IPR000092">
    <property type="entry name" value="Polyprenyl_synt"/>
</dbReference>
<dbReference type="Proteomes" id="UP000281261">
    <property type="component" value="Unassembled WGS sequence"/>
</dbReference>
<evidence type="ECO:0000313" key="1">
    <source>
        <dbReference type="EMBL" id="RLC36854.1"/>
    </source>
</evidence>
<reference evidence="1 2" key="1">
    <citation type="submission" date="2018-06" db="EMBL/GenBank/DDBJ databases">
        <title>Extensive metabolic versatility and redundancy in microbially diverse, dynamic hydrothermal sediments.</title>
        <authorList>
            <person name="Dombrowski N."/>
            <person name="Teske A."/>
            <person name="Baker B.J."/>
        </authorList>
    </citation>
    <scope>NUCLEOTIDE SEQUENCE [LARGE SCALE GENOMIC DNA]</scope>
    <source>
        <strain evidence="1">B79_G16</strain>
    </source>
</reference>
<protein>
    <submittedName>
        <fullName evidence="1">Uncharacterized protein</fullName>
    </submittedName>
</protein>
<sequence length="669" mass="78329">MMINSKYSLYLAGGIKLWQDCFKKKYSKYFNRKVSLFEPGNVEFKIPKEHKKIPITIACYVLDKINHSGALLVYMKYYKPPDGSPSGTDSTWECGYAIAQGKPVIMLIEDKEHIDYYANQWMVSFSINAILTTDKEVAKIVKNHPKFVHTTVLLAQNPEQFETKIIEYLDDYYRSIYSRSGIINYHVDERARCLFSRQNLRKLVFINSKPDVKILKELKILEKLNFKSDKDSLKVCRIERNISDYLTNKLSEKQLNSAIVAVIKSWKKPEDYILDCLEHSIKPPFEKIKRRKQGIKKTRPELFFELYDLVTHHLVKEKRFIKSESFPYDVGAIIELYNWMNTYALDDVFDNSEFRQNLKTVWNKFSRRDAIYTGILGHLLALKYMFIIASENKNLAKTLAEIMNNYNHMMYEGQVLDLILTFDSAKKKKLLKIKNFDEICEIYIQRIYGICGGFYEAIGELAAKAGNKEEQILNAKEIDEISPLIGMYYGIIQMIRNDLGDYVVVEKISKLSKGMKGVSHSDVIEGKIDIAYLIAMYSPCLNKKEKDFLLRALHTRLTKKDKIKINQLLWKSGAINFVVELLINLIEHVKKNLLSKYHETPTRMKWMFDLVEITKKILIPFKKQAFQNKWVKYEYDSSLLKKLTEMIIGLEKKPKNKRLDKLQEFKNLL</sequence>
<gene>
    <name evidence="1" type="ORF">DRH29_03600</name>
</gene>
<organism evidence="1 2">
    <name type="scientific">candidate division Kazan bacterium</name>
    <dbReference type="NCBI Taxonomy" id="2202143"/>
    <lineage>
        <taxon>Bacteria</taxon>
        <taxon>Bacteria division Kazan-3B-28</taxon>
    </lineage>
</organism>
<dbReference type="SUPFAM" id="SSF48576">
    <property type="entry name" value="Terpenoid synthases"/>
    <property type="match status" value="1"/>
</dbReference>
<dbReference type="AlphaFoldDB" id="A0A420ZC07"/>
<comment type="caution">
    <text evidence="1">The sequence shown here is derived from an EMBL/GenBank/DDBJ whole genome shotgun (WGS) entry which is preliminary data.</text>
</comment>
<dbReference type="Pfam" id="PF00348">
    <property type="entry name" value="polyprenyl_synt"/>
    <property type="match status" value="1"/>
</dbReference>
<proteinExistence type="predicted"/>
<dbReference type="GO" id="GO:0008299">
    <property type="term" value="P:isoprenoid biosynthetic process"/>
    <property type="evidence" value="ECO:0007669"/>
    <property type="project" value="InterPro"/>
</dbReference>